<evidence type="ECO:0000256" key="7">
    <source>
        <dbReference type="SAM" id="MobiDB-lite"/>
    </source>
</evidence>
<evidence type="ECO:0000256" key="3">
    <source>
        <dbReference type="ARBA" id="ARBA00023015"/>
    </source>
</evidence>
<feature type="compositionally biased region" description="Polar residues" evidence="7">
    <location>
        <begin position="688"/>
        <end position="727"/>
    </location>
</feature>
<feature type="compositionally biased region" description="Polar residues" evidence="7">
    <location>
        <begin position="12"/>
        <end position="43"/>
    </location>
</feature>
<dbReference type="EMBL" id="ML120447">
    <property type="protein sequence ID" value="RPA93697.1"/>
    <property type="molecule type" value="Genomic_DNA"/>
</dbReference>
<feature type="region of interest" description="Disordered" evidence="7">
    <location>
        <begin position="1"/>
        <end position="245"/>
    </location>
</feature>
<evidence type="ECO:0000256" key="5">
    <source>
        <dbReference type="ARBA" id="ARBA00023163"/>
    </source>
</evidence>
<proteinExistence type="inferred from homology"/>
<dbReference type="Gene3D" id="3.10.260.10">
    <property type="entry name" value="Transcription regulator HTH, APSES-type DNA-binding domain"/>
    <property type="match status" value="1"/>
</dbReference>
<feature type="compositionally biased region" description="Polar residues" evidence="7">
    <location>
        <begin position="764"/>
        <end position="781"/>
    </location>
</feature>
<name>A0A3N4J8S9_9PEZI</name>
<feature type="compositionally biased region" description="Basic and acidic residues" evidence="7">
    <location>
        <begin position="612"/>
        <end position="621"/>
    </location>
</feature>
<accession>A0A3N4J8S9</accession>
<evidence type="ECO:0000313" key="10">
    <source>
        <dbReference type="Proteomes" id="UP000276215"/>
    </source>
</evidence>
<feature type="compositionally biased region" description="Polar residues" evidence="7">
    <location>
        <begin position="164"/>
        <end position="174"/>
    </location>
</feature>
<feature type="compositionally biased region" description="Polar residues" evidence="7">
    <location>
        <begin position="186"/>
        <end position="238"/>
    </location>
</feature>
<feature type="compositionally biased region" description="Polar residues" evidence="7">
    <location>
        <begin position="826"/>
        <end position="841"/>
    </location>
</feature>
<dbReference type="InterPro" id="IPR029790">
    <property type="entry name" value="EFG1/Phd1/StuA"/>
</dbReference>
<dbReference type="SMART" id="SM01252">
    <property type="entry name" value="KilA-N"/>
    <property type="match status" value="1"/>
</dbReference>
<dbReference type="Pfam" id="PF04383">
    <property type="entry name" value="KilA-N"/>
    <property type="match status" value="1"/>
</dbReference>
<feature type="compositionally biased region" description="Polar residues" evidence="7">
    <location>
        <begin position="662"/>
        <end position="677"/>
    </location>
</feature>
<keyword evidence="10" id="KW-1185">Reference proteome</keyword>
<feature type="domain" description="HTH APSES-type" evidence="8">
    <location>
        <begin position="247"/>
        <end position="353"/>
    </location>
</feature>
<feature type="compositionally biased region" description="Pro residues" evidence="7">
    <location>
        <begin position="555"/>
        <end position="568"/>
    </location>
</feature>
<dbReference type="InterPro" id="IPR018004">
    <property type="entry name" value="KilA/APSES_HTH"/>
</dbReference>
<dbReference type="InterPro" id="IPR003163">
    <property type="entry name" value="Tscrpt_reg_HTH_APSES-type"/>
</dbReference>
<feature type="compositionally biased region" description="Acidic residues" evidence="7">
    <location>
        <begin position="597"/>
        <end position="611"/>
    </location>
</feature>
<dbReference type="PANTHER" id="PTHR47792">
    <property type="entry name" value="PROTEIN SOK2-RELATED"/>
    <property type="match status" value="1"/>
</dbReference>
<dbReference type="SUPFAM" id="SSF54616">
    <property type="entry name" value="DNA-binding domain of Mlu1-box binding protein MBP1"/>
    <property type="match status" value="1"/>
</dbReference>
<keyword evidence="6" id="KW-0183">Conidiation</keyword>
<keyword evidence="2" id="KW-0749">Sporulation</keyword>
<dbReference type="GO" id="GO:0048315">
    <property type="term" value="P:conidium formation"/>
    <property type="evidence" value="ECO:0007669"/>
    <property type="project" value="UniProtKB-KW"/>
</dbReference>
<evidence type="ECO:0000256" key="6">
    <source>
        <dbReference type="ARBA" id="ARBA00023321"/>
    </source>
</evidence>
<dbReference type="GO" id="GO:0030435">
    <property type="term" value="P:sporulation resulting in formation of a cellular spore"/>
    <property type="evidence" value="ECO:0007669"/>
    <property type="project" value="UniProtKB-KW"/>
</dbReference>
<evidence type="ECO:0000259" key="8">
    <source>
        <dbReference type="PROSITE" id="PS51299"/>
    </source>
</evidence>
<dbReference type="FunFam" id="3.10.260.10:FF:000003">
    <property type="entry name" value="Ascospore maturation 1 protein"/>
    <property type="match status" value="1"/>
</dbReference>
<keyword evidence="4" id="KW-0238">DNA-binding</keyword>
<feature type="compositionally biased region" description="Polar residues" evidence="7">
    <location>
        <begin position="523"/>
        <end position="535"/>
    </location>
</feature>
<reference evidence="9 10" key="1">
    <citation type="journal article" date="2018" name="Nat. Ecol. Evol.">
        <title>Pezizomycetes genomes reveal the molecular basis of ectomycorrhizal truffle lifestyle.</title>
        <authorList>
            <person name="Murat C."/>
            <person name="Payen T."/>
            <person name="Noel B."/>
            <person name="Kuo A."/>
            <person name="Morin E."/>
            <person name="Chen J."/>
            <person name="Kohler A."/>
            <person name="Krizsan K."/>
            <person name="Balestrini R."/>
            <person name="Da Silva C."/>
            <person name="Montanini B."/>
            <person name="Hainaut M."/>
            <person name="Levati E."/>
            <person name="Barry K.W."/>
            <person name="Belfiori B."/>
            <person name="Cichocki N."/>
            <person name="Clum A."/>
            <person name="Dockter R.B."/>
            <person name="Fauchery L."/>
            <person name="Guy J."/>
            <person name="Iotti M."/>
            <person name="Le Tacon F."/>
            <person name="Lindquist E.A."/>
            <person name="Lipzen A."/>
            <person name="Malagnac F."/>
            <person name="Mello A."/>
            <person name="Molinier V."/>
            <person name="Miyauchi S."/>
            <person name="Poulain J."/>
            <person name="Riccioni C."/>
            <person name="Rubini A."/>
            <person name="Sitrit Y."/>
            <person name="Splivallo R."/>
            <person name="Traeger S."/>
            <person name="Wang M."/>
            <person name="Zifcakova L."/>
            <person name="Wipf D."/>
            <person name="Zambonelli A."/>
            <person name="Paolocci F."/>
            <person name="Nowrousian M."/>
            <person name="Ottonello S."/>
            <person name="Baldrian P."/>
            <person name="Spatafora J.W."/>
            <person name="Henrissat B."/>
            <person name="Nagy L.G."/>
            <person name="Aury J.M."/>
            <person name="Wincker P."/>
            <person name="Grigoriev I.V."/>
            <person name="Bonfante P."/>
            <person name="Martin F.M."/>
        </authorList>
    </citation>
    <scope>NUCLEOTIDE SEQUENCE [LARGE SCALE GENOMIC DNA]</scope>
    <source>
        <strain evidence="9 10">120613-1</strain>
    </source>
</reference>
<dbReference type="AlphaFoldDB" id="A0A3N4J8S9"/>
<dbReference type="GO" id="GO:0043565">
    <property type="term" value="F:sequence-specific DNA binding"/>
    <property type="evidence" value="ECO:0007669"/>
    <property type="project" value="TreeGrafter"/>
</dbReference>
<feature type="compositionally biased region" description="Polar residues" evidence="7">
    <location>
        <begin position="123"/>
        <end position="142"/>
    </location>
</feature>
<dbReference type="GO" id="GO:0045944">
    <property type="term" value="P:positive regulation of transcription by RNA polymerase II"/>
    <property type="evidence" value="ECO:0007669"/>
    <property type="project" value="TreeGrafter"/>
</dbReference>
<feature type="compositionally biased region" description="Pro residues" evidence="7">
    <location>
        <begin position="415"/>
        <end position="425"/>
    </location>
</feature>
<dbReference type="OrthoDB" id="5407653at2759"/>
<evidence type="ECO:0000256" key="4">
    <source>
        <dbReference type="ARBA" id="ARBA00023125"/>
    </source>
</evidence>
<dbReference type="Proteomes" id="UP000276215">
    <property type="component" value="Unassembled WGS sequence"/>
</dbReference>
<feature type="region of interest" description="Disordered" evidence="7">
    <location>
        <begin position="365"/>
        <end position="453"/>
    </location>
</feature>
<sequence>MSSDKPPAALSIPQSANNVSNNSSPRSLGTSILNSHSGTTPNGSLKVKTPTGPNAPTPQSIQHSLPNLNIPSPQHNTQPYHPSNPGPGSLHNSQFAYSSDPGFMNSQSNAPYVGLDFSHHHNLSQGQPPTPQTATSGSNMSFPPQPPVLQPSYSQPHHGFPPFFSSQNGVSSPAGQPGVSGPMSVHATQQLLPLPQNSQMTPSPSPLTSVSQGGPQTPSSATSATGFGNQPPFDTTGQHAPPGMKPRVTATLWEDEGSLCFQVEAKGVCVARREDNHMINGTKLLNVAGMTRGRRDGILKSEKVRHVVKIGPMHLKGVWIPFDRALDFANKEKITELLYPLFVHNIGALLYHPANTNRTNAVMAAAHRRQQDNAALQQQQQNQMRGRNPSELVPSSQPPMHHHHAMQHPMHTSLPPHPNLAPHPPQNQLQRPGLDRSISFPTPPSSASSVLGVGNSESPTFWNGSMVSSVGGTGGQSSAIDNVMNSARSMPTTPATTPPGGALQQLQQYPPPPSLYSSNPSAMSQHSIAQQNMQRFGQPLAQPPQYMNQRQEPSPMGPPSSRGPPAPLSRPSSRQNTADDTHPKEENVEEQNGLAPEGEEHEDHGEEEAEHEPEHDEEYTTHDTNYANGHRAGNYYPSMQGDHTPHLSPEMTGSPNHGGQGPSTPARSTYTGSSVSVPRTVDGGSGATPRTTNTSQQWVQSGYSTPPRASSTNGNAIRQPPTRNLYQLVNGGQEAAADHNGPNGTGAPDNGYQNQPGMGVSMPAQGTPQTFGVNGASTPGSNKRIREMDDEDEHGSRPSSRGHDERSGGDSEGGIGGLKRRKTIREGSTPTVGGINSSTFDRNADGRLNRTRSAIVTTRGRR</sequence>
<feature type="region of interest" description="Disordered" evidence="7">
    <location>
        <begin position="487"/>
        <end position="862"/>
    </location>
</feature>
<dbReference type="GO" id="GO:0003700">
    <property type="term" value="F:DNA-binding transcription factor activity"/>
    <property type="evidence" value="ECO:0007669"/>
    <property type="project" value="TreeGrafter"/>
</dbReference>
<evidence type="ECO:0000256" key="1">
    <source>
        <dbReference type="ARBA" id="ARBA00007247"/>
    </source>
</evidence>
<gene>
    <name evidence="9" type="ORF">L873DRAFT_1793430</name>
</gene>
<organism evidence="9 10">
    <name type="scientific">Choiromyces venosus 120613-1</name>
    <dbReference type="NCBI Taxonomy" id="1336337"/>
    <lineage>
        <taxon>Eukaryota</taxon>
        <taxon>Fungi</taxon>
        <taxon>Dikarya</taxon>
        <taxon>Ascomycota</taxon>
        <taxon>Pezizomycotina</taxon>
        <taxon>Pezizomycetes</taxon>
        <taxon>Pezizales</taxon>
        <taxon>Tuberaceae</taxon>
        <taxon>Choiromyces</taxon>
    </lineage>
</organism>
<evidence type="ECO:0000256" key="2">
    <source>
        <dbReference type="ARBA" id="ARBA00022969"/>
    </source>
</evidence>
<feature type="compositionally biased region" description="Low complexity" evidence="7">
    <location>
        <begin position="372"/>
        <end position="383"/>
    </location>
</feature>
<feature type="compositionally biased region" description="Low complexity" evidence="7">
    <location>
        <begin position="491"/>
        <end position="508"/>
    </location>
</feature>
<keyword evidence="5" id="KW-0804">Transcription</keyword>
<comment type="similarity">
    <text evidence="1">Belongs to the EFG1/PHD1/stuA family.</text>
</comment>
<feature type="compositionally biased region" description="Basic and acidic residues" evidence="7">
    <location>
        <begin position="577"/>
        <end position="586"/>
    </location>
</feature>
<dbReference type="PANTHER" id="PTHR47792:SF1">
    <property type="entry name" value="PROTEIN SOK2-RELATED"/>
    <property type="match status" value="1"/>
</dbReference>
<protein>
    <recommendedName>
        <fullName evidence="8">HTH APSES-type domain-containing protein</fullName>
    </recommendedName>
</protein>
<evidence type="ECO:0000313" key="9">
    <source>
        <dbReference type="EMBL" id="RPA93697.1"/>
    </source>
</evidence>
<dbReference type="PROSITE" id="PS51299">
    <property type="entry name" value="HTH_APSES"/>
    <property type="match status" value="1"/>
</dbReference>
<keyword evidence="3" id="KW-0805">Transcription regulation</keyword>
<dbReference type="GO" id="GO:0005634">
    <property type="term" value="C:nucleus"/>
    <property type="evidence" value="ECO:0007669"/>
    <property type="project" value="TreeGrafter"/>
</dbReference>
<dbReference type="InterPro" id="IPR036887">
    <property type="entry name" value="HTH_APSES_sf"/>
</dbReference>
<feature type="compositionally biased region" description="Polar residues" evidence="7">
    <location>
        <begin position="51"/>
        <end position="81"/>
    </location>
</feature>
<dbReference type="STRING" id="1336337.A0A3N4J8S9"/>